<comment type="caution">
    <text evidence="2">The sequence shown here is derived from an EMBL/GenBank/DDBJ whole genome shotgun (WGS) entry which is preliminary data.</text>
</comment>
<gene>
    <name evidence="2" type="ORF">GCM10007028_35660</name>
</gene>
<name>A0A918RDW4_9FLAO</name>
<organism evidence="2 3">
    <name type="scientific">Algibacter mikhailovii</name>
    <dbReference type="NCBI Taxonomy" id="425498"/>
    <lineage>
        <taxon>Bacteria</taxon>
        <taxon>Pseudomonadati</taxon>
        <taxon>Bacteroidota</taxon>
        <taxon>Flavobacteriia</taxon>
        <taxon>Flavobacteriales</taxon>
        <taxon>Flavobacteriaceae</taxon>
        <taxon>Algibacter</taxon>
    </lineage>
</organism>
<evidence type="ECO:0000313" key="3">
    <source>
        <dbReference type="Proteomes" id="UP000636004"/>
    </source>
</evidence>
<reference evidence="2" key="2">
    <citation type="submission" date="2020-09" db="EMBL/GenBank/DDBJ databases">
        <authorList>
            <person name="Sun Q."/>
            <person name="Kim S."/>
        </authorList>
    </citation>
    <scope>NUCLEOTIDE SEQUENCE</scope>
    <source>
        <strain evidence="2">KCTC 12710</strain>
    </source>
</reference>
<dbReference type="EMBL" id="BMWZ01000014">
    <property type="protein sequence ID" value="GGZ94223.1"/>
    <property type="molecule type" value="Genomic_DNA"/>
</dbReference>
<proteinExistence type="predicted"/>
<protein>
    <submittedName>
        <fullName evidence="2">Uncharacterized protein</fullName>
    </submittedName>
</protein>
<dbReference type="AlphaFoldDB" id="A0A918RDW4"/>
<keyword evidence="1" id="KW-0812">Transmembrane</keyword>
<dbReference type="RefSeq" id="WP_189362804.1">
    <property type="nucleotide sequence ID" value="NZ_BMWZ01000014.1"/>
</dbReference>
<evidence type="ECO:0000256" key="1">
    <source>
        <dbReference type="SAM" id="Phobius"/>
    </source>
</evidence>
<keyword evidence="3" id="KW-1185">Reference proteome</keyword>
<keyword evidence="1" id="KW-1133">Transmembrane helix</keyword>
<accession>A0A918RDW4</accession>
<keyword evidence="1" id="KW-0472">Membrane</keyword>
<evidence type="ECO:0000313" key="2">
    <source>
        <dbReference type="EMBL" id="GGZ94223.1"/>
    </source>
</evidence>
<feature type="transmembrane region" description="Helical" evidence="1">
    <location>
        <begin position="12"/>
        <end position="33"/>
    </location>
</feature>
<dbReference type="Proteomes" id="UP000636004">
    <property type="component" value="Unassembled WGS sequence"/>
</dbReference>
<sequence>MNEKTKAFLNSKGLIFGGFFMIAISLIIIWKGIEKKRITEENRIVVATVLETPTDCDNLGRRGGYYKLQFNDRIFVKSGNRIICESIVGKNEVDVLTNEEMDEIVLVNEYEEYNLWSGFALVFIGSIISFKGWRSQKRLPTICIING</sequence>
<reference evidence="2" key="1">
    <citation type="journal article" date="2014" name="Int. J. Syst. Evol. Microbiol.">
        <title>Complete genome sequence of Corynebacterium casei LMG S-19264T (=DSM 44701T), isolated from a smear-ripened cheese.</title>
        <authorList>
            <consortium name="US DOE Joint Genome Institute (JGI-PGF)"/>
            <person name="Walter F."/>
            <person name="Albersmeier A."/>
            <person name="Kalinowski J."/>
            <person name="Ruckert C."/>
        </authorList>
    </citation>
    <scope>NUCLEOTIDE SEQUENCE</scope>
    <source>
        <strain evidence="2">KCTC 12710</strain>
    </source>
</reference>